<feature type="binding site" evidence="4">
    <location>
        <position position="287"/>
    </location>
    <ligand>
        <name>allantoate</name>
        <dbReference type="ChEBI" id="CHEBI:17536"/>
    </ligand>
</feature>
<evidence type="ECO:0000256" key="4">
    <source>
        <dbReference type="PIRSR" id="PIRSR001235-2"/>
    </source>
</evidence>
<dbReference type="SUPFAM" id="SSF53187">
    <property type="entry name" value="Zn-dependent exopeptidases"/>
    <property type="match status" value="1"/>
</dbReference>
<name>A0AAW9AAU1_9BACL</name>
<dbReference type="InterPro" id="IPR011650">
    <property type="entry name" value="Peptidase_M20_dimer"/>
</dbReference>
<keyword evidence="2 6" id="KW-0378">Hydrolase</keyword>
<organism evidence="6 7">
    <name type="scientific">Sporosarcina thermotolerans</name>
    <dbReference type="NCBI Taxonomy" id="633404"/>
    <lineage>
        <taxon>Bacteria</taxon>
        <taxon>Bacillati</taxon>
        <taxon>Bacillota</taxon>
        <taxon>Bacilli</taxon>
        <taxon>Bacillales</taxon>
        <taxon>Caryophanaceae</taxon>
        <taxon>Sporosarcina</taxon>
    </lineage>
</organism>
<evidence type="ECO:0000256" key="1">
    <source>
        <dbReference type="ARBA" id="ARBA00006153"/>
    </source>
</evidence>
<accession>A0AAW9AAU1</accession>
<reference evidence="6 7" key="1">
    <citation type="submission" date="2023-06" db="EMBL/GenBank/DDBJ databases">
        <title>Sporosarcina sp. nov., isolated from Korean traditional fermented seafood 'Jeotgal'.</title>
        <authorList>
            <person name="Yang A.I."/>
            <person name="Shin N.-R."/>
        </authorList>
    </citation>
    <scope>NUCLEOTIDE SEQUENCE [LARGE SCALE GENOMIC DNA]</scope>
    <source>
        <strain evidence="6 7">KCTC43456</strain>
    </source>
</reference>
<dbReference type="InterPro" id="IPR010158">
    <property type="entry name" value="Amidase_Cbmase"/>
</dbReference>
<comment type="similarity">
    <text evidence="1">Belongs to the peptidase M20 family.</text>
</comment>
<keyword evidence="7" id="KW-1185">Reference proteome</keyword>
<dbReference type="NCBIfam" id="NF006771">
    <property type="entry name" value="PRK09290.1-5"/>
    <property type="match status" value="1"/>
</dbReference>
<dbReference type="AlphaFoldDB" id="A0AAW9AAU1"/>
<protein>
    <submittedName>
        <fullName evidence="6">Zn-dependent hydrolase</fullName>
    </submittedName>
</protein>
<keyword evidence="3" id="KW-0862">Zinc</keyword>
<gene>
    <name evidence="6" type="ORF">QTL97_12330</name>
</gene>
<dbReference type="SUPFAM" id="SSF55031">
    <property type="entry name" value="Bacterial exopeptidase dimerisation domain"/>
    <property type="match status" value="1"/>
</dbReference>
<dbReference type="Proteomes" id="UP001271648">
    <property type="component" value="Unassembled WGS sequence"/>
</dbReference>
<feature type="binding site" evidence="3">
    <location>
        <position position="77"/>
    </location>
    <ligand>
        <name>Zn(2+)</name>
        <dbReference type="ChEBI" id="CHEBI:29105"/>
        <label>1</label>
    </ligand>
</feature>
<comment type="caution">
    <text evidence="6">The sequence shown here is derived from an EMBL/GenBank/DDBJ whole genome shotgun (WGS) entry which is preliminary data.</text>
</comment>
<dbReference type="GO" id="GO:0016813">
    <property type="term" value="F:hydrolase activity, acting on carbon-nitrogen (but not peptide) bonds, in linear amidines"/>
    <property type="evidence" value="ECO:0007669"/>
    <property type="project" value="InterPro"/>
</dbReference>
<dbReference type="PIRSF" id="PIRSF001235">
    <property type="entry name" value="Amidase_carbamoylase"/>
    <property type="match status" value="1"/>
</dbReference>
<feature type="binding site" evidence="3">
    <location>
        <position position="88"/>
    </location>
    <ligand>
        <name>Zn(2+)</name>
        <dbReference type="ChEBI" id="CHEBI:29105"/>
        <label>1</label>
    </ligand>
</feature>
<comment type="cofactor">
    <cofactor evidence="3">
        <name>Zn(2+)</name>
        <dbReference type="ChEBI" id="CHEBI:29105"/>
    </cofactor>
    <text evidence="3">Binds 2 Zn(2+) ions per subunit.</text>
</comment>
<feature type="binding site" evidence="3">
    <location>
        <position position="188"/>
    </location>
    <ligand>
        <name>Zn(2+)</name>
        <dbReference type="ChEBI" id="CHEBI:29105"/>
        <label>1</label>
    </ligand>
</feature>
<feature type="binding site" evidence="3">
    <location>
        <position position="88"/>
    </location>
    <ligand>
        <name>Zn(2+)</name>
        <dbReference type="ChEBI" id="CHEBI:29105"/>
        <label>2</label>
    </ligand>
</feature>
<dbReference type="Pfam" id="PF01546">
    <property type="entry name" value="Peptidase_M20"/>
    <property type="match status" value="1"/>
</dbReference>
<dbReference type="GO" id="GO:0046872">
    <property type="term" value="F:metal ion binding"/>
    <property type="evidence" value="ECO:0007669"/>
    <property type="project" value="UniProtKB-KW"/>
</dbReference>
<keyword evidence="3" id="KW-0479">Metal-binding</keyword>
<feature type="domain" description="Peptidase M20 dimerisation" evidence="5">
    <location>
        <begin position="213"/>
        <end position="310"/>
    </location>
</feature>
<dbReference type="Pfam" id="PF07687">
    <property type="entry name" value="M20_dimer"/>
    <property type="match status" value="1"/>
</dbReference>
<dbReference type="CDD" id="cd03884">
    <property type="entry name" value="M20_bAS"/>
    <property type="match status" value="1"/>
</dbReference>
<feature type="binding site" evidence="3">
    <location>
        <position position="123"/>
    </location>
    <ligand>
        <name>Zn(2+)</name>
        <dbReference type="ChEBI" id="CHEBI:29105"/>
        <label>2</label>
    </ligand>
</feature>
<dbReference type="InterPro" id="IPR036264">
    <property type="entry name" value="Bact_exopeptidase_dim_dom"/>
</dbReference>
<evidence type="ECO:0000313" key="6">
    <source>
        <dbReference type="EMBL" id="MDW0117728.1"/>
    </source>
</evidence>
<feature type="binding site" evidence="4">
    <location>
        <position position="213"/>
    </location>
    <ligand>
        <name>allantoate</name>
        <dbReference type="ChEBI" id="CHEBI:17536"/>
    </ligand>
</feature>
<dbReference type="InterPro" id="IPR002933">
    <property type="entry name" value="Peptidase_M20"/>
</dbReference>
<proteinExistence type="inferred from homology"/>
<evidence type="ECO:0000313" key="7">
    <source>
        <dbReference type="Proteomes" id="UP001271648"/>
    </source>
</evidence>
<dbReference type="EMBL" id="JAUBDJ010000007">
    <property type="protein sequence ID" value="MDW0117728.1"/>
    <property type="molecule type" value="Genomic_DNA"/>
</dbReference>
<dbReference type="NCBIfam" id="TIGR01879">
    <property type="entry name" value="hydantase"/>
    <property type="match status" value="1"/>
</dbReference>
<dbReference type="PANTHER" id="PTHR32494">
    <property type="entry name" value="ALLANTOATE DEIMINASE-RELATED"/>
    <property type="match status" value="1"/>
</dbReference>
<dbReference type="PANTHER" id="PTHR32494:SF5">
    <property type="entry name" value="ALLANTOATE AMIDOHYDROLASE"/>
    <property type="match status" value="1"/>
</dbReference>
<dbReference type="RefSeq" id="WP_317940894.1">
    <property type="nucleotide sequence ID" value="NZ_JAUBDJ010000007.1"/>
</dbReference>
<feature type="binding site" evidence="3">
    <location>
        <position position="381"/>
    </location>
    <ligand>
        <name>Zn(2+)</name>
        <dbReference type="ChEBI" id="CHEBI:29105"/>
        <label>2</label>
    </ligand>
</feature>
<evidence type="ECO:0000256" key="3">
    <source>
        <dbReference type="PIRSR" id="PIRSR001235-1"/>
    </source>
</evidence>
<evidence type="ECO:0000259" key="5">
    <source>
        <dbReference type="Pfam" id="PF07687"/>
    </source>
</evidence>
<sequence length="410" mass="44705">MKLDRLRQSFEELARFTDEGEGINRLAYTETERNARNFLIKQFERAGLTVRIDYAGNVIARREGRSPHLPVVATGSHIDSVYAAGEFDGTAGVLVALEVMRSLTDENVKTENPLEVIIFACEESARFGASTLGSKAMTGRLDPAYTRSLTDKNGVTLFQAFKENGLDLEEVHLAKRFRDEIKAFVELHVEQGPVLEKQGVAIGVVSAIAAPVRFHVHIDGTADHSGTTPMDYRHDALLGGAAIALSIEKAALAELEYGTVGTVGVFSVKPGAMNVVPGTADLYVDIRGTNRESRQRVVAALKTAVNDVSKARGLDIWMDEMSKEEPVQMDSTIVAELKSICEERGVSYLEMSSGAGHDSMNMAALCPTGMIFVPSKDGLSHNPAEYTTMEQLMEGAEVLRAFMLKQAEEF</sequence>
<dbReference type="Gene3D" id="3.30.70.360">
    <property type="match status" value="1"/>
</dbReference>
<feature type="binding site" evidence="4">
    <location>
        <position position="274"/>
    </location>
    <ligand>
        <name>allantoate</name>
        <dbReference type="ChEBI" id="CHEBI:17536"/>
    </ligand>
</feature>
<evidence type="ECO:0000256" key="2">
    <source>
        <dbReference type="ARBA" id="ARBA00022801"/>
    </source>
</evidence>
<dbReference type="Gene3D" id="3.40.630.10">
    <property type="entry name" value="Zn peptidases"/>
    <property type="match status" value="1"/>
</dbReference>